<reference evidence="2 3" key="1">
    <citation type="submission" date="2018-08" db="EMBL/GenBank/DDBJ databases">
        <title>Jishengella sp. nov., isolated from a root of Azadirachta indica A. Juss. var. siamensis Valenton.</title>
        <authorList>
            <person name="Kuncharoen N."/>
            <person name="Tanasupawat S."/>
            <person name="Kudo T."/>
            <person name="Ohkuma M."/>
        </authorList>
    </citation>
    <scope>NUCLEOTIDE SEQUENCE [LARGE SCALE GENOMIC DNA]</scope>
    <source>
        <strain evidence="2 3">AZ1-13</strain>
    </source>
</reference>
<feature type="compositionally biased region" description="Basic and acidic residues" evidence="1">
    <location>
        <begin position="1"/>
        <end position="10"/>
    </location>
</feature>
<dbReference type="Proteomes" id="UP000283832">
    <property type="component" value="Unassembled WGS sequence"/>
</dbReference>
<dbReference type="Pfam" id="PF05973">
    <property type="entry name" value="Gp49"/>
    <property type="match status" value="1"/>
</dbReference>
<dbReference type="EMBL" id="QXEC01000006">
    <property type="protein sequence ID" value="RIV39333.1"/>
    <property type="molecule type" value="Genomic_DNA"/>
</dbReference>
<feature type="compositionally biased region" description="Basic and acidic residues" evidence="1">
    <location>
        <begin position="129"/>
        <end position="150"/>
    </location>
</feature>
<dbReference type="InterPro" id="IPR009241">
    <property type="entry name" value="HigB-like"/>
</dbReference>
<organism evidence="2 3">
    <name type="scientific">Micromonospora radicis</name>
    <dbReference type="NCBI Taxonomy" id="1894971"/>
    <lineage>
        <taxon>Bacteria</taxon>
        <taxon>Bacillati</taxon>
        <taxon>Actinomycetota</taxon>
        <taxon>Actinomycetes</taxon>
        <taxon>Micromonosporales</taxon>
        <taxon>Micromonosporaceae</taxon>
        <taxon>Micromonospora</taxon>
    </lineage>
</organism>
<accession>A0A418MWU3</accession>
<comment type="caution">
    <text evidence="2">The sequence shown here is derived from an EMBL/GenBank/DDBJ whole genome shotgun (WGS) entry which is preliminary data.</text>
</comment>
<dbReference type="AlphaFoldDB" id="A0A418MWU3"/>
<feature type="region of interest" description="Disordered" evidence="1">
    <location>
        <begin position="1"/>
        <end position="34"/>
    </location>
</feature>
<keyword evidence="3" id="KW-1185">Reference proteome</keyword>
<name>A0A418MWU3_9ACTN</name>
<protein>
    <submittedName>
        <fullName evidence="2">Type II toxin-antitoxin system RelE/ParE family toxin</fullName>
    </submittedName>
</protein>
<feature type="region of interest" description="Disordered" evidence="1">
    <location>
        <begin position="125"/>
        <end position="150"/>
    </location>
</feature>
<evidence type="ECO:0000313" key="2">
    <source>
        <dbReference type="EMBL" id="RIV39333.1"/>
    </source>
</evidence>
<gene>
    <name evidence="2" type="ORF">D2L64_08315</name>
</gene>
<proteinExistence type="predicted"/>
<evidence type="ECO:0000256" key="1">
    <source>
        <dbReference type="SAM" id="MobiDB-lite"/>
    </source>
</evidence>
<evidence type="ECO:0000313" key="3">
    <source>
        <dbReference type="Proteomes" id="UP000283832"/>
    </source>
</evidence>
<sequence>MRELSPHCRSESCVPRSRNRRSDEAPANSSESQVERKWIWFRPEIGGRSRSQEEFDDLPAAGRGRLLAVVKRHIAGESRRKDIDHLGSGIYELRTRVGNDHYRVLFANWGPHWVALTAFYKNQQTTPKQDLDRAKDRRDRWEARFGKTPR</sequence>